<feature type="compositionally biased region" description="Basic and acidic residues" evidence="1">
    <location>
        <begin position="324"/>
        <end position="335"/>
    </location>
</feature>
<dbReference type="EMBL" id="VDLU01000004">
    <property type="protein sequence ID" value="TNJ26822.1"/>
    <property type="molecule type" value="Genomic_DNA"/>
</dbReference>
<evidence type="ECO:0000313" key="3">
    <source>
        <dbReference type="Proteomes" id="UP000315496"/>
    </source>
</evidence>
<feature type="compositionally biased region" description="Acidic residues" evidence="1">
    <location>
        <begin position="1742"/>
        <end position="1752"/>
    </location>
</feature>
<dbReference type="InterPro" id="IPR016024">
    <property type="entry name" value="ARM-type_fold"/>
</dbReference>
<feature type="region of interest" description="Disordered" evidence="1">
    <location>
        <begin position="1737"/>
        <end position="1771"/>
    </location>
</feature>
<feature type="compositionally biased region" description="Basic and acidic residues" evidence="1">
    <location>
        <begin position="1755"/>
        <end position="1769"/>
    </location>
</feature>
<feature type="compositionally biased region" description="Acidic residues" evidence="1">
    <location>
        <begin position="2385"/>
        <end position="2403"/>
    </location>
</feature>
<feature type="compositionally biased region" description="Polar residues" evidence="1">
    <location>
        <begin position="2359"/>
        <end position="2377"/>
    </location>
</feature>
<feature type="region of interest" description="Disordered" evidence="1">
    <location>
        <begin position="308"/>
        <end position="354"/>
    </location>
</feature>
<name>A0A4Z1SMA8_GIAMU</name>
<evidence type="ECO:0000256" key="1">
    <source>
        <dbReference type="SAM" id="MobiDB-lite"/>
    </source>
</evidence>
<feature type="region of interest" description="Disordered" evidence="1">
    <location>
        <begin position="2348"/>
        <end position="2440"/>
    </location>
</feature>
<sequence length="2588" mass="290641">MCVCCYLLSPRRATDDYWIPVDSQTVSLPLCAYRFPIHSAVQCEFMKYRALTLAYAQPPFVQPVYDFFIQGSDFIVISRRPEMTLLDFEVLDSSIPAELLHLAIYSTTMGLYALHKLKITVGYFGLRQLVILPEGNVSISLTGLFQYKCYTCYPKWYDFLCLVDIVLKRCLPAPTYAVQAKRLPPLMKKSGCNLVGSKRCSQAPFDRDLFSLHLENIREEFSSDVLFLFVLNVVQTCHWPSIITAPYINTFSFIPAEDTGFRLFRVSECSNTRDLRIYLASKTRTQEPENDEFALAGASTGMLANISGEEDVTPDAHTSSTSVDKTDDKPSETKDSGSTPIFSGANVSSTEGDRSVRKHLADDVYVDLPVPEAAEPCIFYGNDVVQRPLPGAPDLTDPAAQINETINRILNRVSTMEIFSADGIIDKLVTIAHMTNTTRMNRQATLREVCVEAQRDGLRLETPRLLNIERPATFLAVKINQGPEVSLGYGVVTQLIRGLMRKLARFTSLSEGEVIKSITFVNDNEIILQDGKERLISVPPQLLVVHTGYHLETINGQKVRKRDTLQGYLEENQYAAPDQESLIEKLVGVNSHAPKQHKDISRIGSFSTRSENSDLIELTLPRDFFVETAITKKKSQGAYEALEKVILTIHKNTRAMTADQEMEAIMLLRLFAINIQVPFYLFRGREFPFNAIPVTVPMSWEELSVPPAVGHLANVVGRIGFDRWATFLEALHVCIKDGTLLPRISLYWCLFFFTYIDLTFCMITSHNILSMRDSFTIEALFEEFEPELPRKKEDSTRRRRGQGEQPQASMIVQELDPNPGMFPSASNVFNAPSDQSIAGFTRSMANRTHVRADSQASQTRKGLNLTYSQSHDEDELVEPRYTHLDPSLYSDNIRITQVAQSLTTYNFAPLEVLIAKTLPMFFSYAVQSPDFSSTFNSLLANLSEAILLRTSDVDTYKFVRSLSRYFTTSIFEVLQATNQSVDSIPQKFTAPIVVAPNMTTIACPTEGLISAFSAIISYVDAAILDLNTTVVKRNTRVNVTKLPRILNFRSCLERNTVNTVEDSYLQASVYITAFTFNALLVNTAPQPDNFEYGMLKLSFTALRNLMSPEALQFILSKARTPIDYYASVPLYIDPVEQQTMFRTYEQSVVHDATENLGPGGDDGYDTLDTRGQYKQSMLVLYQQCEKPFCLCYPSMELCQNCRLENEYLAMEKNKSETFFTDFYGFSFILRVFYEGYLLLSRKLVPTLLGAVDSDISFVFGLILRESGANHSKILACLDSVTDLPRNDEGDLTSTYGIATIVPGAISRILSMPIRTPAEQVIRKCFEDYLAKAEPVKKTTTKPTQSKLPTAMRAPGLPPPSMTAPIQVGLNRNQRSEDRHSGTGLDSITINDTYLTLIARLIHAYYTDISLFDPEIVLILASLMSTDVYARLRHTTVTSPDLLLSMTFHIMVEASYYASIERSGGVIPEHGRFQNDKNDLYAMGGQTRHTKEEDDDENNILFGAMTELNRDGSSTFSDPGGKVRSITASRHPSFMGIVSTCIHLINAIFEVYLQQFSQNLTMLRGMQAYQLNQQRELFTESEPHIVIQTLFNLSYIYRDMLKFIPHHFVDTIELLATSPVLSSNNPRLWSLPPSRKGQGIADHLVIFLSHIFTCRCYEYEALKLVMTIQLEHFKIMKFTYKDIDEMNPFKRQAELAPPSSSAEFEMVQERDQPFTSTLPITESVEKQRKQVTDSVVHQKADLVEEPEPQEELVEASVRREPTPEDPEKTLPDLPEILEFPEPLDQTNIETPNPQAIQDELQDENDQHEILANSITTSAARSSYDTDTPVEMQSHSELSIHLQPTDGIAEQNILFDQREDNTIHISLNAHKVPTIDPHAILGGGQQRSFSTTPKAYPGRPHPLSNFIFEALQLVLISTNTSRALAFGIDGINSIVKMAAHTRFPQLLPIIYRALDYHYIKYVWQHRGIDVTTDLFVDTVVALRECCRARLVKENGKVTLLEPDDITMPTFLQLKDSLIYGCIELKAKARQAVLAYVSEASLLDSFWRDSIGINFMQVIDKLCCNNLFIYDYFEECRKPVQQNDSVISDDDFVRGLKMTELTDITILLRNAVEHDSITRDVSPFLRVYKQILAFKDNVSTMYEDTATRLITRALYPLKLLSKKNGYEIIVELGNLLASCLDIEDQKLQASVVDILNSGIAGTYIRLKPFLKLKVDSSEPSHSTPDEAHGRPLISGMGDSRMSIRLSQSHAHRTTGSLDSIIHFERFKDVQELFTGTESTLFDLDSIQRSQQENTPIGSGATSLGSSHILTGGISGLGSFMAVGNSLSASRMLPGIGASMMGSISMRGNPALSGSLAIPSRPTPMQTATRHQNKPSQSSSLALHRDSNVEDGDGDGDEDGPEPNQEVETERNDPDGEAPDKPPVLPPTTKKKNKKGKEEADDVEQLFSSDPYRDVVLTPDLKVALDAIETAMETFLSKFVYISQDQNVQLSLSLLSILNFIYLLHLNMGLFTRHNILPALIECIRTKPLEVKKVAVSLFGRLILNRDVRKKVIDINGVRYMRQVMNTHSDPEFRGLVNDIIMMLKGGKAEKG</sequence>
<accession>A0A4Z1SMA8</accession>
<protein>
    <submittedName>
        <fullName evidence="2">Uncharacterized protein</fullName>
    </submittedName>
</protein>
<feature type="region of interest" description="Disordered" evidence="1">
    <location>
        <begin position="788"/>
        <end position="808"/>
    </location>
</feature>
<keyword evidence="3" id="KW-1185">Reference proteome</keyword>
<gene>
    <name evidence="2" type="ORF">GMRT_10599</name>
</gene>
<dbReference type="VEuPathDB" id="GiardiaDB:GMRT_10599"/>
<dbReference type="SUPFAM" id="SSF48371">
    <property type="entry name" value="ARM repeat"/>
    <property type="match status" value="1"/>
</dbReference>
<proteinExistence type="predicted"/>
<dbReference type="OrthoDB" id="10252959at2759"/>
<feature type="compositionally biased region" description="Polar residues" evidence="1">
    <location>
        <begin position="336"/>
        <end position="350"/>
    </location>
</feature>
<feature type="region of interest" description="Disordered" evidence="1">
    <location>
        <begin position="1336"/>
        <end position="1365"/>
    </location>
</feature>
<reference evidence="2 3" key="1">
    <citation type="submission" date="2019-05" db="EMBL/GenBank/DDBJ databases">
        <title>The compact genome of Giardia muris reveals important steps in the evolution of intestinal protozoan parasites.</title>
        <authorList>
            <person name="Xu F."/>
            <person name="Jimenez-Gonzalez A."/>
            <person name="Einarsson E."/>
            <person name="Astvaldsson A."/>
            <person name="Peirasmaki D."/>
            <person name="Eckmann L."/>
            <person name="Andersson J.O."/>
            <person name="Svard S.G."/>
            <person name="Jerlstrom-Hultqvist J."/>
        </authorList>
    </citation>
    <scope>NUCLEOTIDE SEQUENCE [LARGE SCALE GENOMIC DNA]</scope>
    <source>
        <strain evidence="2 3">Roberts-Thomson</strain>
    </source>
</reference>
<feature type="compositionally biased region" description="Basic and acidic residues" evidence="1">
    <location>
        <begin position="2404"/>
        <end position="2416"/>
    </location>
</feature>
<organism evidence="2 3">
    <name type="scientific">Giardia muris</name>
    <dbReference type="NCBI Taxonomy" id="5742"/>
    <lineage>
        <taxon>Eukaryota</taxon>
        <taxon>Metamonada</taxon>
        <taxon>Diplomonadida</taxon>
        <taxon>Hexamitidae</taxon>
        <taxon>Giardiinae</taxon>
        <taxon>Giardia</taxon>
    </lineage>
</organism>
<evidence type="ECO:0000313" key="2">
    <source>
        <dbReference type="EMBL" id="TNJ26822.1"/>
    </source>
</evidence>
<comment type="caution">
    <text evidence="2">The sequence shown here is derived from an EMBL/GenBank/DDBJ whole genome shotgun (WGS) entry which is preliminary data.</text>
</comment>
<dbReference type="Proteomes" id="UP000315496">
    <property type="component" value="Chromosome 4"/>
</dbReference>